<accession>A0A7W4LTD8</accession>
<evidence type="ECO:0000313" key="2">
    <source>
        <dbReference type="Proteomes" id="UP000587477"/>
    </source>
</evidence>
<gene>
    <name evidence="1" type="ORF">BACVE_000421</name>
</gene>
<dbReference type="EMBL" id="CP063687">
    <property type="protein sequence ID" value="QOY25493.1"/>
    <property type="molecule type" value="Genomic_DNA"/>
</dbReference>
<proteinExistence type="predicted"/>
<dbReference type="Proteomes" id="UP000587477">
    <property type="component" value="Chromosome"/>
</dbReference>
<protein>
    <submittedName>
        <fullName evidence="1">Uncharacterized protein</fullName>
    </submittedName>
</protein>
<evidence type="ECO:0000313" key="1">
    <source>
        <dbReference type="EMBL" id="QOY25493.1"/>
    </source>
</evidence>
<organism evidence="1 2">
    <name type="scientific">Bacillus velezensis</name>
    <dbReference type="NCBI Taxonomy" id="492670"/>
    <lineage>
        <taxon>Bacteria</taxon>
        <taxon>Bacillati</taxon>
        <taxon>Bacillota</taxon>
        <taxon>Bacilli</taxon>
        <taxon>Bacillales</taxon>
        <taxon>Bacillaceae</taxon>
        <taxon>Bacillus</taxon>
        <taxon>Bacillus amyloliquefaciens group</taxon>
    </lineage>
</organism>
<name>A0A7W4LTD8_BACVE</name>
<sequence>MLALYKAGNATVKNYVKLEFSITEVSNAKETANMVFK</sequence>
<dbReference type="AlphaFoldDB" id="A0A7W4LTD8"/>
<reference evidence="2" key="1">
    <citation type="submission" date="2020-10" db="EMBL/GenBank/DDBJ databases">
        <title>Complete genome sequence of Bacillus velezensis NST6.</title>
        <authorList>
            <person name="Choi J."/>
        </authorList>
    </citation>
    <scope>NUCLEOTIDE SEQUENCE [LARGE SCALE GENOMIC DNA]</scope>
    <source>
        <strain evidence="2">NST6</strain>
    </source>
</reference>